<keyword evidence="1" id="KW-0255">Endonuclease</keyword>
<dbReference type="GO" id="GO:0004519">
    <property type="term" value="F:endonuclease activity"/>
    <property type="evidence" value="ECO:0007669"/>
    <property type="project" value="UniProtKB-KW"/>
</dbReference>
<dbReference type="GO" id="GO:0000287">
    <property type="term" value="F:magnesium ion binding"/>
    <property type="evidence" value="ECO:0007669"/>
    <property type="project" value="InterPro"/>
</dbReference>
<keyword evidence="2" id="KW-1185">Reference proteome</keyword>
<keyword evidence="1" id="KW-0378">Hydrolase</keyword>
<evidence type="ECO:0000313" key="1">
    <source>
        <dbReference type="EMBL" id="SDR17349.1"/>
    </source>
</evidence>
<protein>
    <submittedName>
        <fullName evidence="1">Holliday junction resolvase RusA (Prophage-encoded endonuclease)</fullName>
    </submittedName>
</protein>
<keyword evidence="1" id="KW-0540">Nuclease</keyword>
<dbReference type="Pfam" id="PF05866">
    <property type="entry name" value="RusA"/>
    <property type="match status" value="1"/>
</dbReference>
<dbReference type="InterPro" id="IPR008822">
    <property type="entry name" value="Endonuclease_RusA-like"/>
</dbReference>
<dbReference type="InterPro" id="IPR036614">
    <property type="entry name" value="RusA-like_sf"/>
</dbReference>
<evidence type="ECO:0000313" key="2">
    <source>
        <dbReference type="Proteomes" id="UP000199365"/>
    </source>
</evidence>
<name>A0A1H1GW38_9BURK</name>
<dbReference type="EMBL" id="FNKX01000001">
    <property type="protein sequence ID" value="SDR17349.1"/>
    <property type="molecule type" value="Genomic_DNA"/>
</dbReference>
<accession>A0A1H1GW38</accession>
<dbReference type="STRING" id="157910.SAMN05445850_3117"/>
<dbReference type="AlphaFoldDB" id="A0A1H1GW38"/>
<gene>
    <name evidence="1" type="ORF">SAMN05445850_3117</name>
</gene>
<dbReference type="Gene3D" id="3.30.1330.70">
    <property type="entry name" value="Holliday junction resolvase RusA"/>
    <property type="match status" value="1"/>
</dbReference>
<organism evidence="1 2">
    <name type="scientific">Paraburkholderia tuberum</name>
    <dbReference type="NCBI Taxonomy" id="157910"/>
    <lineage>
        <taxon>Bacteria</taxon>
        <taxon>Pseudomonadati</taxon>
        <taxon>Pseudomonadota</taxon>
        <taxon>Betaproteobacteria</taxon>
        <taxon>Burkholderiales</taxon>
        <taxon>Burkholderiaceae</taxon>
        <taxon>Paraburkholderia</taxon>
    </lineage>
</organism>
<proteinExistence type="predicted"/>
<dbReference type="Proteomes" id="UP000199365">
    <property type="component" value="Unassembled WGS sequence"/>
</dbReference>
<dbReference type="SUPFAM" id="SSF103084">
    <property type="entry name" value="Holliday junction resolvase RusA"/>
    <property type="match status" value="1"/>
</dbReference>
<reference evidence="2" key="1">
    <citation type="submission" date="2016-10" db="EMBL/GenBank/DDBJ databases">
        <authorList>
            <person name="Varghese N."/>
            <person name="Submissions S."/>
        </authorList>
    </citation>
    <scope>NUCLEOTIDE SEQUENCE [LARGE SCALE GENOMIC DNA]</scope>
    <source>
        <strain evidence="2">DUS833</strain>
    </source>
</reference>
<sequence length="195" mass="21324">MTTTRRSSAMRIRKEISNAARVLASSKPAPLEQAISARIGAQSSLISASPVRQRVEFTVPGAPVAKGRPRFARQGAHVRTFTPEKTERYENLVKLAARQGMGTREPFAGPVRLVVHIALPIPASWSQKRQRDAADGLIGATKKPDADNVIKGVKDGMNGVVYADDSQIVDLWVSKRYGRTPCVRIEAVELNQQRA</sequence>
<dbReference type="GO" id="GO:0006310">
    <property type="term" value="P:DNA recombination"/>
    <property type="evidence" value="ECO:0007669"/>
    <property type="project" value="InterPro"/>
</dbReference>
<dbReference type="GO" id="GO:0006281">
    <property type="term" value="P:DNA repair"/>
    <property type="evidence" value="ECO:0007669"/>
    <property type="project" value="InterPro"/>
</dbReference>